<feature type="compositionally biased region" description="Basic and acidic residues" evidence="6">
    <location>
        <begin position="247"/>
        <end position="259"/>
    </location>
</feature>
<dbReference type="PANTHER" id="PTHR13044:SF14">
    <property type="entry name" value="CRYPTOCEPHAL, ISOFORM A"/>
    <property type="match status" value="1"/>
</dbReference>
<dbReference type="Proteomes" id="UP001140094">
    <property type="component" value="Unassembled WGS sequence"/>
</dbReference>
<dbReference type="Pfam" id="PF07716">
    <property type="entry name" value="bZIP_2"/>
    <property type="match status" value="1"/>
</dbReference>
<dbReference type="EMBL" id="JANBUO010002572">
    <property type="protein sequence ID" value="KAJ2794334.1"/>
    <property type="molecule type" value="Genomic_DNA"/>
</dbReference>
<dbReference type="PROSITE" id="PS00036">
    <property type="entry name" value="BZIP_BASIC"/>
    <property type="match status" value="1"/>
</dbReference>
<comment type="subcellular location">
    <subcellularLocation>
        <location evidence="1">Nucleus</location>
    </subcellularLocation>
</comment>
<gene>
    <name evidence="8" type="ORF">H4R20_006263</name>
</gene>
<dbReference type="AlphaFoldDB" id="A0A9W8HN96"/>
<proteinExistence type="predicted"/>
<protein>
    <recommendedName>
        <fullName evidence="7">BZIP domain-containing protein</fullName>
    </recommendedName>
</protein>
<evidence type="ECO:0000256" key="5">
    <source>
        <dbReference type="ARBA" id="ARBA00023242"/>
    </source>
</evidence>
<dbReference type="CDD" id="cd14705">
    <property type="entry name" value="bZIP_Zip1"/>
    <property type="match status" value="1"/>
</dbReference>
<dbReference type="PANTHER" id="PTHR13044">
    <property type="entry name" value="ACTIVATING TRANSCRIPTION FACTOR ATF 4/5"/>
    <property type="match status" value="1"/>
</dbReference>
<dbReference type="SUPFAM" id="SSF57959">
    <property type="entry name" value="Leucine zipper domain"/>
    <property type="match status" value="1"/>
</dbReference>
<evidence type="ECO:0000256" key="2">
    <source>
        <dbReference type="ARBA" id="ARBA00023015"/>
    </source>
</evidence>
<feature type="region of interest" description="Disordered" evidence="6">
    <location>
        <begin position="29"/>
        <end position="53"/>
    </location>
</feature>
<evidence type="ECO:0000259" key="7">
    <source>
        <dbReference type="PROSITE" id="PS50217"/>
    </source>
</evidence>
<keyword evidence="9" id="KW-1185">Reference proteome</keyword>
<organism evidence="8 9">
    <name type="scientific">Coemansia guatemalensis</name>
    <dbReference type="NCBI Taxonomy" id="2761395"/>
    <lineage>
        <taxon>Eukaryota</taxon>
        <taxon>Fungi</taxon>
        <taxon>Fungi incertae sedis</taxon>
        <taxon>Zoopagomycota</taxon>
        <taxon>Kickxellomycotina</taxon>
        <taxon>Kickxellomycetes</taxon>
        <taxon>Kickxellales</taxon>
        <taxon>Kickxellaceae</taxon>
        <taxon>Coemansia</taxon>
    </lineage>
</organism>
<feature type="region of interest" description="Disordered" evidence="6">
    <location>
        <begin position="169"/>
        <end position="284"/>
    </location>
</feature>
<comment type="caution">
    <text evidence="8">The sequence shown here is derived from an EMBL/GenBank/DDBJ whole genome shotgun (WGS) entry which is preliminary data.</text>
</comment>
<feature type="compositionally biased region" description="Low complexity" evidence="6">
    <location>
        <begin position="191"/>
        <end position="217"/>
    </location>
</feature>
<dbReference type="InterPro" id="IPR004827">
    <property type="entry name" value="bZIP"/>
</dbReference>
<evidence type="ECO:0000313" key="8">
    <source>
        <dbReference type="EMBL" id="KAJ2794334.1"/>
    </source>
</evidence>
<feature type="compositionally biased region" description="Polar residues" evidence="6">
    <location>
        <begin position="44"/>
        <end position="53"/>
    </location>
</feature>
<evidence type="ECO:0000256" key="6">
    <source>
        <dbReference type="SAM" id="MobiDB-lite"/>
    </source>
</evidence>
<dbReference type="PROSITE" id="PS50217">
    <property type="entry name" value="BZIP"/>
    <property type="match status" value="1"/>
</dbReference>
<dbReference type="InterPro" id="IPR046347">
    <property type="entry name" value="bZIP_sf"/>
</dbReference>
<sequence>MLSSQELQEELALWSNAQFQLEPVADEHTAKGVESTYKHHSAPEHNSQQQPQHQNAWGFLDLAPQKQGGHTQYSTAQPSSANGAQINPLSFMMDAASTSDLINAITSSGNSAHSQWAQLAQQQQQQLKAASFGGVSMMPLVPLSQQSTAQPPVSPAVASSKMMAIAPSSTTKQLHHTPIVPKSAAPSDVFNTNTNTNSGTASAQLAALRKAAANKRSPAMSATAAATQKPEGGAENKDQSEDENEDDTQRKTAAEEDKRRRNTAASARFRIKKKLKEQALERTAREMSEKAEALEKRVQELEVETRWLKSLITERDPDALNNVSCPCHHPNGLEGGEGDATSKPLASTSAAPRRTVSIAPNPASGAEPPFKKAKI</sequence>
<keyword evidence="4" id="KW-0804">Transcription</keyword>
<feature type="domain" description="BZIP" evidence="7">
    <location>
        <begin position="252"/>
        <end position="315"/>
    </location>
</feature>
<feature type="region of interest" description="Disordered" evidence="6">
    <location>
        <begin position="318"/>
        <end position="375"/>
    </location>
</feature>
<dbReference type="OrthoDB" id="1939598at2759"/>
<evidence type="ECO:0000313" key="9">
    <source>
        <dbReference type="Proteomes" id="UP001140094"/>
    </source>
</evidence>
<dbReference type="Gene3D" id="1.20.5.170">
    <property type="match status" value="1"/>
</dbReference>
<evidence type="ECO:0000256" key="4">
    <source>
        <dbReference type="ARBA" id="ARBA00023163"/>
    </source>
</evidence>
<reference evidence="8" key="1">
    <citation type="submission" date="2022-07" db="EMBL/GenBank/DDBJ databases">
        <title>Phylogenomic reconstructions and comparative analyses of Kickxellomycotina fungi.</title>
        <authorList>
            <person name="Reynolds N.K."/>
            <person name="Stajich J.E."/>
            <person name="Barry K."/>
            <person name="Grigoriev I.V."/>
            <person name="Crous P."/>
            <person name="Smith M.E."/>
        </authorList>
    </citation>
    <scope>NUCLEOTIDE SEQUENCE</scope>
    <source>
        <strain evidence="8">NRRL 1565</strain>
    </source>
</reference>
<evidence type="ECO:0000256" key="3">
    <source>
        <dbReference type="ARBA" id="ARBA00023125"/>
    </source>
</evidence>
<accession>A0A9W8HN96</accession>
<evidence type="ECO:0000256" key="1">
    <source>
        <dbReference type="ARBA" id="ARBA00004123"/>
    </source>
</evidence>
<dbReference type="GO" id="GO:0005634">
    <property type="term" value="C:nucleus"/>
    <property type="evidence" value="ECO:0007669"/>
    <property type="project" value="UniProtKB-SubCell"/>
</dbReference>
<dbReference type="GO" id="GO:0000977">
    <property type="term" value="F:RNA polymerase II transcription regulatory region sequence-specific DNA binding"/>
    <property type="evidence" value="ECO:0007669"/>
    <property type="project" value="TreeGrafter"/>
</dbReference>
<dbReference type="GO" id="GO:0001228">
    <property type="term" value="F:DNA-binding transcription activator activity, RNA polymerase II-specific"/>
    <property type="evidence" value="ECO:0007669"/>
    <property type="project" value="TreeGrafter"/>
</dbReference>
<keyword evidence="3" id="KW-0238">DNA-binding</keyword>
<keyword evidence="2" id="KW-0805">Transcription regulation</keyword>
<keyword evidence="5" id="KW-0539">Nucleus</keyword>
<name>A0A9W8HN96_9FUNG</name>